<protein>
    <submittedName>
        <fullName evidence="2">Uncharacterized protein</fullName>
    </submittedName>
</protein>
<organism evidence="2">
    <name type="scientific">Oryza glumipatula</name>
    <dbReference type="NCBI Taxonomy" id="40148"/>
    <lineage>
        <taxon>Eukaryota</taxon>
        <taxon>Viridiplantae</taxon>
        <taxon>Streptophyta</taxon>
        <taxon>Embryophyta</taxon>
        <taxon>Tracheophyta</taxon>
        <taxon>Spermatophyta</taxon>
        <taxon>Magnoliopsida</taxon>
        <taxon>Liliopsida</taxon>
        <taxon>Poales</taxon>
        <taxon>Poaceae</taxon>
        <taxon>BOP clade</taxon>
        <taxon>Oryzoideae</taxon>
        <taxon>Oryzeae</taxon>
        <taxon>Oryzinae</taxon>
        <taxon>Oryza</taxon>
    </lineage>
</organism>
<evidence type="ECO:0000256" key="1">
    <source>
        <dbReference type="SAM" id="MobiDB-lite"/>
    </source>
</evidence>
<proteinExistence type="predicted"/>
<reference evidence="2" key="1">
    <citation type="submission" date="2015-04" db="UniProtKB">
        <authorList>
            <consortium name="EnsemblPlants"/>
        </authorList>
    </citation>
    <scope>IDENTIFICATION</scope>
</reference>
<dbReference type="AlphaFoldDB" id="A0A0E0B062"/>
<feature type="region of interest" description="Disordered" evidence="1">
    <location>
        <begin position="1"/>
        <end position="44"/>
    </location>
</feature>
<keyword evidence="3" id="KW-1185">Reference proteome</keyword>
<evidence type="ECO:0000313" key="2">
    <source>
        <dbReference type="EnsemblPlants" id="OGLUM09G02790.1"/>
    </source>
</evidence>
<name>A0A0E0B062_9ORYZ</name>
<dbReference type="EnsemblPlants" id="OGLUM09G02790.1">
    <property type="protein sequence ID" value="OGLUM09G02790.1"/>
    <property type="gene ID" value="OGLUM09G02790"/>
</dbReference>
<dbReference type="HOGENOM" id="CLU_2516342_0_0_1"/>
<dbReference type="Gramene" id="OGLUM09G02790.1">
    <property type="protein sequence ID" value="OGLUM09G02790.1"/>
    <property type="gene ID" value="OGLUM09G02790"/>
</dbReference>
<dbReference type="Proteomes" id="UP000026961">
    <property type="component" value="Chromosome 9"/>
</dbReference>
<evidence type="ECO:0000313" key="3">
    <source>
        <dbReference type="Proteomes" id="UP000026961"/>
    </source>
</evidence>
<sequence>MPRRGSCDRQGDDIQRLNDMTSPGRDVAAGEARTSRQQVDVSPVVSISDEKERRDLRLVVSPTRGVTLFPASSTGDLPRRHLVHA</sequence>
<accession>A0A0E0B062</accession>
<reference evidence="2" key="2">
    <citation type="submission" date="2018-05" db="EMBL/GenBank/DDBJ databases">
        <title>OgluRS3 (Oryza glumaepatula Reference Sequence Version 3).</title>
        <authorList>
            <person name="Zhang J."/>
            <person name="Kudrna D."/>
            <person name="Lee S."/>
            <person name="Talag J."/>
            <person name="Welchert J."/>
            <person name="Wing R.A."/>
        </authorList>
    </citation>
    <scope>NUCLEOTIDE SEQUENCE [LARGE SCALE GENOMIC DNA]</scope>
</reference>
<feature type="compositionally biased region" description="Basic and acidic residues" evidence="1">
    <location>
        <begin position="1"/>
        <end position="16"/>
    </location>
</feature>